<organism evidence="2 3">
    <name type="scientific">Chitinophaga defluvii</name>
    <dbReference type="NCBI Taxonomy" id="3163343"/>
    <lineage>
        <taxon>Bacteria</taxon>
        <taxon>Pseudomonadati</taxon>
        <taxon>Bacteroidota</taxon>
        <taxon>Chitinophagia</taxon>
        <taxon>Chitinophagales</taxon>
        <taxon>Chitinophagaceae</taxon>
        <taxon>Chitinophaga</taxon>
    </lineage>
</organism>
<dbReference type="InterPro" id="IPR016181">
    <property type="entry name" value="Acyl_CoA_acyltransferase"/>
</dbReference>
<name>A0ABV2TCF8_9BACT</name>
<dbReference type="Pfam" id="PF00583">
    <property type="entry name" value="Acetyltransf_1"/>
    <property type="match status" value="1"/>
</dbReference>
<dbReference type="CDD" id="cd04301">
    <property type="entry name" value="NAT_SF"/>
    <property type="match status" value="1"/>
</dbReference>
<gene>
    <name evidence="2" type="ORF">ABR189_20510</name>
</gene>
<evidence type="ECO:0000259" key="1">
    <source>
        <dbReference type="PROSITE" id="PS51186"/>
    </source>
</evidence>
<proteinExistence type="predicted"/>
<accession>A0ABV2TCF8</accession>
<dbReference type="EC" id="2.-.-.-" evidence="2"/>
<evidence type="ECO:0000313" key="3">
    <source>
        <dbReference type="Proteomes" id="UP001549749"/>
    </source>
</evidence>
<evidence type="ECO:0000313" key="2">
    <source>
        <dbReference type="EMBL" id="MET6999784.1"/>
    </source>
</evidence>
<dbReference type="Proteomes" id="UP001549749">
    <property type="component" value="Unassembled WGS sequence"/>
</dbReference>
<protein>
    <submittedName>
        <fullName evidence="2">GNAT family protein</fullName>
        <ecNumber evidence="2">2.-.-.-</ecNumber>
    </submittedName>
</protein>
<dbReference type="SUPFAM" id="SSF55729">
    <property type="entry name" value="Acyl-CoA N-acyltransferases (Nat)"/>
    <property type="match status" value="1"/>
</dbReference>
<reference evidence="2 3" key="1">
    <citation type="submission" date="2024-06" db="EMBL/GenBank/DDBJ databases">
        <title>Chitinophaga defluvii sp. nov., isolated from municipal sewage.</title>
        <authorList>
            <person name="Zhang L."/>
        </authorList>
    </citation>
    <scope>NUCLEOTIDE SEQUENCE [LARGE SCALE GENOMIC DNA]</scope>
    <source>
        <strain evidence="2 3">H8</strain>
    </source>
</reference>
<sequence length="179" mass="20406">MQQLLRNGQELVIRPATLEDAPALLDNLRIMTRETDFLLFSPEEAMAIDLAAERAFIQSYLDHPNHLLLLALVEGKVVGSVTVNQGYFAKQAHRGEFGIGVQHAYWNMGIGRRLITATLRWATTHPQLEILHFSAFANNEKAIQLYRNFDFQEHGRIPQGIRHKDGSYVDLVVMSRRVK</sequence>
<dbReference type="EMBL" id="JBEXAC010000002">
    <property type="protein sequence ID" value="MET6999784.1"/>
    <property type="molecule type" value="Genomic_DNA"/>
</dbReference>
<dbReference type="RefSeq" id="WP_354662346.1">
    <property type="nucleotide sequence ID" value="NZ_JBEXAC010000002.1"/>
</dbReference>
<comment type="caution">
    <text evidence="2">The sequence shown here is derived from an EMBL/GenBank/DDBJ whole genome shotgun (WGS) entry which is preliminary data.</text>
</comment>
<dbReference type="PROSITE" id="PS51186">
    <property type="entry name" value="GNAT"/>
    <property type="match status" value="1"/>
</dbReference>
<dbReference type="PANTHER" id="PTHR43415:SF3">
    <property type="entry name" value="GNAT-FAMILY ACETYLTRANSFERASE"/>
    <property type="match status" value="1"/>
</dbReference>
<dbReference type="Gene3D" id="3.40.630.30">
    <property type="match status" value="1"/>
</dbReference>
<dbReference type="GO" id="GO:0016740">
    <property type="term" value="F:transferase activity"/>
    <property type="evidence" value="ECO:0007669"/>
    <property type="project" value="UniProtKB-KW"/>
</dbReference>
<keyword evidence="2" id="KW-0808">Transferase</keyword>
<feature type="domain" description="N-acetyltransferase" evidence="1">
    <location>
        <begin position="11"/>
        <end position="179"/>
    </location>
</feature>
<dbReference type="PANTHER" id="PTHR43415">
    <property type="entry name" value="SPERMIDINE N(1)-ACETYLTRANSFERASE"/>
    <property type="match status" value="1"/>
</dbReference>
<keyword evidence="3" id="KW-1185">Reference proteome</keyword>
<dbReference type="InterPro" id="IPR000182">
    <property type="entry name" value="GNAT_dom"/>
</dbReference>